<evidence type="ECO:0000313" key="4">
    <source>
        <dbReference type="Proteomes" id="UP000272010"/>
    </source>
</evidence>
<dbReference type="RefSeq" id="WP_028718982.1">
    <property type="nucleotide sequence ID" value="NZ_CAJGAB010000048.1"/>
</dbReference>
<accession>A0A386UNX0</accession>
<reference evidence="4" key="1">
    <citation type="submission" date="2018-07" db="EMBL/GenBank/DDBJ databases">
        <title>Genome Structure of the Opportunistic Pathogen Paracoccus yeei (Alphaproteobacteria) and Identification of Putative Virulence Factors.</title>
        <authorList>
            <person name="Lasek R."/>
            <person name="Szuplewska M."/>
            <person name="Mitura M."/>
            <person name="Decewicz P."/>
            <person name="Chmielowska C."/>
            <person name="Pawlot A."/>
            <person name="Sentkowska D."/>
            <person name="Czarnecki J."/>
            <person name="Bartosik D."/>
        </authorList>
    </citation>
    <scope>NUCLEOTIDE SEQUENCE [LARGE SCALE GENOMIC DNA]</scope>
    <source>
        <strain evidence="4">CCUG 32053</strain>
    </source>
</reference>
<feature type="signal peptide" evidence="2">
    <location>
        <begin position="1"/>
        <end position="21"/>
    </location>
</feature>
<dbReference type="AlphaFoldDB" id="A0A386UNX0"/>
<keyword evidence="2" id="KW-0732">Signal</keyword>
<evidence type="ECO:0000256" key="2">
    <source>
        <dbReference type="SAM" id="SignalP"/>
    </source>
</evidence>
<name>A0A386UNX0_9RHOB</name>
<protein>
    <recommendedName>
        <fullName evidence="5">Argininosuccinate lyase</fullName>
    </recommendedName>
</protein>
<gene>
    <name evidence="3" type="ORF">PY32053_02561</name>
</gene>
<sequence length="53" mass="5335">MTHSILIAALALMLATLAACGVDGPPTRPDPEARTQPGVHVSGEARIGVTTGL</sequence>
<evidence type="ECO:0000313" key="3">
    <source>
        <dbReference type="EMBL" id="AYF02156.1"/>
    </source>
</evidence>
<dbReference type="EMBL" id="CP031078">
    <property type="protein sequence ID" value="AYF02156.1"/>
    <property type="molecule type" value="Genomic_DNA"/>
</dbReference>
<proteinExistence type="predicted"/>
<feature type="region of interest" description="Disordered" evidence="1">
    <location>
        <begin position="23"/>
        <end position="53"/>
    </location>
</feature>
<evidence type="ECO:0008006" key="5">
    <source>
        <dbReference type="Google" id="ProtNLM"/>
    </source>
</evidence>
<dbReference type="Proteomes" id="UP000272010">
    <property type="component" value="Chromosome"/>
</dbReference>
<organism evidence="3 4">
    <name type="scientific">Paracoccus yeei</name>
    <dbReference type="NCBI Taxonomy" id="147645"/>
    <lineage>
        <taxon>Bacteria</taxon>
        <taxon>Pseudomonadati</taxon>
        <taxon>Pseudomonadota</taxon>
        <taxon>Alphaproteobacteria</taxon>
        <taxon>Rhodobacterales</taxon>
        <taxon>Paracoccaceae</taxon>
        <taxon>Paracoccus</taxon>
    </lineage>
</organism>
<feature type="chain" id="PRO_5017262919" description="Argininosuccinate lyase" evidence="2">
    <location>
        <begin position="22"/>
        <end position="53"/>
    </location>
</feature>
<evidence type="ECO:0000256" key="1">
    <source>
        <dbReference type="SAM" id="MobiDB-lite"/>
    </source>
</evidence>
<dbReference type="GeneID" id="78900496"/>